<evidence type="ECO:0000313" key="6">
    <source>
        <dbReference type="Proteomes" id="UP000886607"/>
    </source>
</evidence>
<keyword evidence="6" id="KW-1185">Reference proteome</keyword>
<feature type="transmembrane region" description="Helical" evidence="2">
    <location>
        <begin position="131"/>
        <end position="156"/>
    </location>
</feature>
<dbReference type="EMBL" id="BKBQ01000035">
    <property type="protein sequence ID" value="GEQ55155.1"/>
    <property type="molecule type" value="Genomic_DNA"/>
</dbReference>
<dbReference type="EMBL" id="BKBO01000035">
    <property type="protein sequence ID" value="GEQ50129.1"/>
    <property type="molecule type" value="Genomic_DNA"/>
</dbReference>
<accession>A0AAN4UD54</accession>
<evidence type="ECO:0000256" key="2">
    <source>
        <dbReference type="SAM" id="Phobius"/>
    </source>
</evidence>
<feature type="region of interest" description="Disordered" evidence="1">
    <location>
        <begin position="324"/>
        <end position="348"/>
    </location>
</feature>
<evidence type="ECO:0000313" key="3">
    <source>
        <dbReference type="EMBL" id="GEQ50129.1"/>
    </source>
</evidence>
<evidence type="ECO:0000313" key="5">
    <source>
        <dbReference type="Proteomes" id="UP000886597"/>
    </source>
</evidence>
<comment type="caution">
    <text evidence="4">The sequence shown here is derived from an EMBL/GenBank/DDBJ whole genome shotgun (WGS) entry which is preliminary data.</text>
</comment>
<proteinExistence type="predicted"/>
<organism evidence="4 5">
    <name type="scientific">Tetragenococcus koreensis</name>
    <dbReference type="NCBI Taxonomy" id="290335"/>
    <lineage>
        <taxon>Bacteria</taxon>
        <taxon>Bacillati</taxon>
        <taxon>Bacillota</taxon>
        <taxon>Bacilli</taxon>
        <taxon>Lactobacillales</taxon>
        <taxon>Enterococcaceae</taxon>
        <taxon>Tetragenococcus</taxon>
    </lineage>
</organism>
<reference evidence="4" key="1">
    <citation type="submission" date="2019-08" db="EMBL/GenBank/DDBJ databases">
        <authorList>
            <person name="Ishikawa M."/>
            <person name="Suzuki T."/>
            <person name="Matsutani M."/>
        </authorList>
    </citation>
    <scope>NUCLEOTIDE SEQUENCE</scope>
    <source>
        <strain evidence="4">7C1</strain>
        <strain evidence="3">8C4</strain>
    </source>
</reference>
<evidence type="ECO:0000256" key="1">
    <source>
        <dbReference type="SAM" id="MobiDB-lite"/>
    </source>
</evidence>
<name>A0AAN4UD54_9ENTE</name>
<evidence type="ECO:0000313" key="4">
    <source>
        <dbReference type="EMBL" id="GEQ55155.1"/>
    </source>
</evidence>
<keyword evidence="2" id="KW-0812">Transmembrane</keyword>
<protein>
    <submittedName>
        <fullName evidence="4">Uncharacterized protein</fullName>
    </submittedName>
</protein>
<sequence length="348" mass="39980">MIDIDAMDRQQLTTFLSNAGTVTKLQDNFQSQYEQLMNGVFSHAQELILNEDFETLEKEYPEIYEQIMQNTNLKETKEQIKKDKLKMWLHGWRLLAVLGMVILVAVVLTAIFEVMAQIPVLVFIAGPISQFFGLIAMVAVFCLYGYLFITIIQYFFGGKNRISDGNMIAKRLSVQSKQNYRNVVENNVLSLLDQTQQVQNFMRKWNNTIENLDDHLVASYAALPQDYRAMVLIDKMLEYLRQHRAHNFEDLVNLMFKEIREDQRHADHMSGYQAVKNSVHHMNDNLVNIGNSIIQSQEAINNNIVLGNRINSANLAENEANLAENKRQSDIASDTNRAAREAAANTKR</sequence>
<reference evidence="4" key="2">
    <citation type="journal article" date="2020" name="Int. Dairy J.">
        <title>Lactic acid bacterial diversity in Brie cheese focusing on salt concentration and pH of isolation medium and characterisation of halophilic and alkaliphilic lactic acid bacterial isolates.</title>
        <authorList>
            <person name="Unno R."/>
            <person name="Matsutani M."/>
            <person name="Suzuki T."/>
            <person name="Kodama K."/>
            <person name="Matsushita H."/>
            <person name="Yamasato K."/>
            <person name="Koizumi Y."/>
            <person name="Ishikawa M."/>
        </authorList>
    </citation>
    <scope>NUCLEOTIDE SEQUENCE</scope>
    <source>
        <strain evidence="4">7C1</strain>
        <strain evidence="3">8C4</strain>
    </source>
</reference>
<keyword evidence="2" id="KW-1133">Transmembrane helix</keyword>
<dbReference type="Proteomes" id="UP000886597">
    <property type="component" value="Unassembled WGS sequence"/>
</dbReference>
<keyword evidence="2" id="KW-0472">Membrane</keyword>
<dbReference type="RefSeq" id="WP_202584353.1">
    <property type="nucleotide sequence ID" value="NZ_BKBO01000035.1"/>
</dbReference>
<gene>
    <name evidence="3" type="ORF">TK11N_19810</name>
    <name evidence="4" type="ORF">TK2N_19990</name>
</gene>
<feature type="transmembrane region" description="Helical" evidence="2">
    <location>
        <begin position="94"/>
        <end position="125"/>
    </location>
</feature>
<dbReference type="AlphaFoldDB" id="A0AAN4UD54"/>
<dbReference type="Proteomes" id="UP000886607">
    <property type="component" value="Unassembled WGS sequence"/>
</dbReference>